<organism evidence="1 2">
    <name type="scientific">Synechococcus elongatus PCC 11801</name>
    <dbReference type="NCBI Taxonomy" id="2219813"/>
    <lineage>
        <taxon>Bacteria</taxon>
        <taxon>Bacillati</taxon>
        <taxon>Cyanobacteriota</taxon>
        <taxon>Cyanophyceae</taxon>
        <taxon>Synechococcales</taxon>
        <taxon>Synechococcaceae</taxon>
        <taxon>Synechococcus</taxon>
    </lineage>
</organism>
<evidence type="ECO:0000313" key="1">
    <source>
        <dbReference type="EMBL" id="WVS92234.1"/>
    </source>
</evidence>
<proteinExistence type="predicted"/>
<accession>A0ACD5A3A8</accession>
<reference evidence="1" key="1">
    <citation type="submission" date="2024-01" db="EMBL/GenBank/DDBJ databases">
        <title>De novo genome assembly and pan-genome analysis of the fast-growing Indian isolates of Synechococcus elongatus: Potential chassis for bioproduction.</title>
        <authorList>
            <person name="Jain V.S."/>
            <person name="Schubert M.G."/>
            <person name="Pritam P."/>
            <person name="Sarnaik A.P."/>
            <person name="Jaiswal D."/>
            <person name="Church G.M."/>
            <person name="Wangikar P."/>
        </authorList>
    </citation>
    <scope>NUCLEOTIDE SEQUENCE</scope>
    <source>
        <strain evidence="1">PCC 11801</strain>
    </source>
</reference>
<keyword evidence="1" id="KW-0614">Plasmid</keyword>
<name>A0ACD5A3A8_SYNEL</name>
<dbReference type="EMBL" id="CP143529">
    <property type="protein sequence ID" value="WVS92234.1"/>
    <property type="molecule type" value="Genomic_DNA"/>
</dbReference>
<gene>
    <name evidence="1" type="ORF">DOP62_14180</name>
</gene>
<dbReference type="Proteomes" id="UP000267249">
    <property type="component" value="Plasmid p11801_2"/>
</dbReference>
<geneLocation type="plasmid" evidence="1 2">
    <name>p11801_2</name>
</geneLocation>
<protein>
    <submittedName>
        <fullName evidence="1">Addiction module protein</fullName>
    </submittedName>
</protein>
<evidence type="ECO:0000313" key="2">
    <source>
        <dbReference type="Proteomes" id="UP000267249"/>
    </source>
</evidence>
<sequence length="76" mass="8275">MLTLEQLISEATALPDSDKEILLDKILESISGTVDYDALRQGVKLAQDRLAEIDNGTVQTISGEAALAQIRQMFAQ</sequence>